<gene>
    <name evidence="1" type="ORF">CK510_12980</name>
</gene>
<comment type="caution">
    <text evidence="1">The sequence shown here is derived from an EMBL/GenBank/DDBJ whole genome shotgun (WGS) entry which is preliminary data.</text>
</comment>
<keyword evidence="2" id="KW-1185">Reference proteome</keyword>
<reference evidence="1 2" key="1">
    <citation type="submission" date="2017-08" db="EMBL/GenBank/DDBJ databases">
        <title>Draft genome sequence of filamentous cyanobacterium Calothrix elsteri CCALA 953.</title>
        <authorList>
            <person name="Gagunashvili A.N."/>
            <person name="Elster J."/>
            <person name="Andresson O.S."/>
        </authorList>
    </citation>
    <scope>NUCLEOTIDE SEQUENCE [LARGE SCALE GENOMIC DNA]</scope>
    <source>
        <strain evidence="1 2">CCALA 953</strain>
    </source>
</reference>
<evidence type="ECO:0000313" key="1">
    <source>
        <dbReference type="EMBL" id="PAX53973.1"/>
    </source>
</evidence>
<evidence type="ECO:0000313" key="2">
    <source>
        <dbReference type="Proteomes" id="UP000218238"/>
    </source>
</evidence>
<organism evidence="1 2">
    <name type="scientific">Brunnivagina elsteri CCALA 953</name>
    <dbReference type="NCBI Taxonomy" id="987040"/>
    <lineage>
        <taxon>Bacteria</taxon>
        <taxon>Bacillati</taxon>
        <taxon>Cyanobacteriota</taxon>
        <taxon>Cyanophyceae</taxon>
        <taxon>Nostocales</taxon>
        <taxon>Calotrichaceae</taxon>
        <taxon>Brunnivagina</taxon>
    </lineage>
</organism>
<accession>A0A2A2TIP3</accession>
<dbReference type="EMBL" id="NTFS01000125">
    <property type="protein sequence ID" value="PAX53973.1"/>
    <property type="molecule type" value="Genomic_DNA"/>
</dbReference>
<dbReference type="Proteomes" id="UP000218238">
    <property type="component" value="Unassembled WGS sequence"/>
</dbReference>
<protein>
    <submittedName>
        <fullName evidence="1">Uncharacterized protein</fullName>
    </submittedName>
</protein>
<proteinExistence type="predicted"/>
<sequence length="124" mass="13606">MVAIATIFAIQPASANQTNGVDGDEASQDNQTTTLATEAATINNRWGFGREQSSSLNDSVGSISVIREETCRKIDPSEILKNPGSFFRQCPVVEKNQTPELGEKIQYFQIPKLDSGIKLNLTRF</sequence>
<name>A0A2A2TIP3_9CYAN</name>
<dbReference type="AlphaFoldDB" id="A0A2A2TIP3"/>